<accession>W6Z946</accession>
<feature type="domain" description="Rhodopsin" evidence="8">
    <location>
        <begin position="36"/>
        <end position="278"/>
    </location>
</feature>
<dbReference type="GO" id="GO:0016020">
    <property type="term" value="C:membrane"/>
    <property type="evidence" value="ECO:0007669"/>
    <property type="project" value="UniProtKB-SubCell"/>
</dbReference>
<proteinExistence type="inferred from homology"/>
<feature type="transmembrane region" description="Helical" evidence="7">
    <location>
        <begin position="52"/>
        <end position="74"/>
    </location>
</feature>
<feature type="transmembrane region" description="Helical" evidence="7">
    <location>
        <begin position="105"/>
        <end position="126"/>
    </location>
</feature>
<dbReference type="InterPro" id="IPR049326">
    <property type="entry name" value="Rhodopsin_dom_fungi"/>
</dbReference>
<dbReference type="EMBL" id="KI964188">
    <property type="protein sequence ID" value="EUC40191.1"/>
    <property type="molecule type" value="Genomic_DNA"/>
</dbReference>
<dbReference type="GeneID" id="19119432"/>
<evidence type="ECO:0000256" key="1">
    <source>
        <dbReference type="ARBA" id="ARBA00004141"/>
    </source>
</evidence>
<dbReference type="Pfam" id="PF20684">
    <property type="entry name" value="Fung_rhodopsin"/>
    <property type="match status" value="1"/>
</dbReference>
<feature type="region of interest" description="Disordered" evidence="6">
    <location>
        <begin position="348"/>
        <end position="370"/>
    </location>
</feature>
<feature type="transmembrane region" description="Helical" evidence="7">
    <location>
        <begin position="185"/>
        <end position="204"/>
    </location>
</feature>
<dbReference type="KEGG" id="bor:COCMIDRAFT_109440"/>
<keyword evidence="10" id="KW-1185">Reference proteome</keyword>
<feature type="transmembrane region" description="Helical" evidence="7">
    <location>
        <begin position="138"/>
        <end position="165"/>
    </location>
</feature>
<evidence type="ECO:0000256" key="2">
    <source>
        <dbReference type="ARBA" id="ARBA00022692"/>
    </source>
</evidence>
<comment type="similarity">
    <text evidence="5">Belongs to the SAT4 family.</text>
</comment>
<evidence type="ECO:0000256" key="3">
    <source>
        <dbReference type="ARBA" id="ARBA00022989"/>
    </source>
</evidence>
<dbReference type="PANTHER" id="PTHR33048:SF47">
    <property type="entry name" value="INTEGRAL MEMBRANE PROTEIN-RELATED"/>
    <property type="match status" value="1"/>
</dbReference>
<dbReference type="Proteomes" id="UP000054032">
    <property type="component" value="Unassembled WGS sequence"/>
</dbReference>
<keyword evidence="3 7" id="KW-1133">Transmembrane helix</keyword>
<feature type="transmembrane region" description="Helical" evidence="7">
    <location>
        <begin position="254"/>
        <end position="273"/>
    </location>
</feature>
<gene>
    <name evidence="9" type="ORF">COCMIDRAFT_109440</name>
</gene>
<dbReference type="InterPro" id="IPR052337">
    <property type="entry name" value="SAT4-like"/>
</dbReference>
<reference evidence="9 10" key="1">
    <citation type="journal article" date="2013" name="PLoS Genet.">
        <title>Comparative genome structure, secondary metabolite, and effector coding capacity across Cochliobolus pathogens.</title>
        <authorList>
            <person name="Condon B.J."/>
            <person name="Leng Y."/>
            <person name="Wu D."/>
            <person name="Bushley K.E."/>
            <person name="Ohm R.A."/>
            <person name="Otillar R."/>
            <person name="Martin J."/>
            <person name="Schackwitz W."/>
            <person name="Grimwood J."/>
            <person name="MohdZainudin N."/>
            <person name="Xue C."/>
            <person name="Wang R."/>
            <person name="Manning V.A."/>
            <person name="Dhillon B."/>
            <person name="Tu Z.J."/>
            <person name="Steffenson B.J."/>
            <person name="Salamov A."/>
            <person name="Sun H."/>
            <person name="Lowry S."/>
            <person name="LaButti K."/>
            <person name="Han J."/>
            <person name="Copeland A."/>
            <person name="Lindquist E."/>
            <person name="Barry K."/>
            <person name="Schmutz J."/>
            <person name="Baker S.E."/>
            <person name="Ciuffetti L.M."/>
            <person name="Grigoriev I.V."/>
            <person name="Zhong S."/>
            <person name="Turgeon B.G."/>
        </authorList>
    </citation>
    <scope>NUCLEOTIDE SEQUENCE [LARGE SCALE GENOMIC DNA]</scope>
    <source>
        <strain evidence="9 10">ATCC 44560</strain>
    </source>
</reference>
<dbReference type="PROSITE" id="PS51257">
    <property type="entry name" value="PROKAR_LIPOPROTEIN"/>
    <property type="match status" value="1"/>
</dbReference>
<evidence type="ECO:0000259" key="8">
    <source>
        <dbReference type="Pfam" id="PF20684"/>
    </source>
</evidence>
<feature type="transmembrane region" description="Helical" evidence="7">
    <location>
        <begin position="216"/>
        <end position="234"/>
    </location>
</feature>
<protein>
    <recommendedName>
        <fullName evidence="8">Rhodopsin domain-containing protein</fullName>
    </recommendedName>
</protein>
<comment type="subcellular location">
    <subcellularLocation>
        <location evidence="1">Membrane</location>
        <topology evidence="1">Multi-pass membrane protein</topology>
    </subcellularLocation>
</comment>
<keyword evidence="2 7" id="KW-0812">Transmembrane</keyword>
<evidence type="ECO:0000256" key="6">
    <source>
        <dbReference type="SAM" id="MobiDB-lite"/>
    </source>
</evidence>
<keyword evidence="4 7" id="KW-0472">Membrane</keyword>
<feature type="compositionally biased region" description="Basic and acidic residues" evidence="6">
    <location>
        <begin position="348"/>
        <end position="360"/>
    </location>
</feature>
<dbReference type="RefSeq" id="XP_007693286.1">
    <property type="nucleotide sequence ID" value="XM_007695096.1"/>
</dbReference>
<sequence>MALKPGDPGYMEQDVSPTLYSITFSCLGFALLIVTLRLFSRLYILKTTRLNLAEWLVVVSSVDIASCVLIHFQIVTGMGKHIEYSRARPKMLEASMKVGLAQNSVYQALVGLIKASMLAQLHLLAAPGMQKKVEFWTGCLVCIFTIFTTFAAIFQCIPMSAAWSIDTFPRGCWNMMAMNFFTSTVNTIFDFIIFFLPLPTLLGLKMKRKKKVVSLIFTYCAGSLAIACSIVRLRNMIYFRGVGDFTYHASMVPVWGAIECNAGIVCGSFPYIMPLIKRMSGSIVDSIGVSRANPTLNQQHDGQHSKQLSWPLQSKRQSRWHQMDSESIEAITENSGWKELDHIKKTQHHVEHSVPVEHTPHIPTLPYDTL</sequence>
<dbReference type="AlphaFoldDB" id="W6Z946"/>
<evidence type="ECO:0000256" key="5">
    <source>
        <dbReference type="ARBA" id="ARBA00038359"/>
    </source>
</evidence>
<evidence type="ECO:0000313" key="10">
    <source>
        <dbReference type="Proteomes" id="UP000054032"/>
    </source>
</evidence>
<dbReference type="HOGENOM" id="CLU_748042_0_0_1"/>
<dbReference type="OrthoDB" id="5329176at2759"/>
<evidence type="ECO:0000256" key="4">
    <source>
        <dbReference type="ARBA" id="ARBA00023136"/>
    </source>
</evidence>
<feature type="transmembrane region" description="Helical" evidence="7">
    <location>
        <begin position="20"/>
        <end position="40"/>
    </location>
</feature>
<evidence type="ECO:0000256" key="7">
    <source>
        <dbReference type="SAM" id="Phobius"/>
    </source>
</evidence>
<name>W6Z946_COCMI</name>
<dbReference type="PANTHER" id="PTHR33048">
    <property type="entry name" value="PTH11-LIKE INTEGRAL MEMBRANE PROTEIN (AFU_ORTHOLOGUE AFUA_5G11245)"/>
    <property type="match status" value="1"/>
</dbReference>
<organism evidence="9 10">
    <name type="scientific">Bipolaris oryzae ATCC 44560</name>
    <dbReference type="NCBI Taxonomy" id="930090"/>
    <lineage>
        <taxon>Eukaryota</taxon>
        <taxon>Fungi</taxon>
        <taxon>Dikarya</taxon>
        <taxon>Ascomycota</taxon>
        <taxon>Pezizomycotina</taxon>
        <taxon>Dothideomycetes</taxon>
        <taxon>Pleosporomycetidae</taxon>
        <taxon>Pleosporales</taxon>
        <taxon>Pleosporineae</taxon>
        <taxon>Pleosporaceae</taxon>
        <taxon>Bipolaris</taxon>
    </lineage>
</organism>
<evidence type="ECO:0000313" key="9">
    <source>
        <dbReference type="EMBL" id="EUC40191.1"/>
    </source>
</evidence>